<evidence type="ECO:0000256" key="4">
    <source>
        <dbReference type="ARBA" id="ARBA00022771"/>
    </source>
</evidence>
<evidence type="ECO:0000256" key="5">
    <source>
        <dbReference type="ARBA" id="ARBA00022833"/>
    </source>
</evidence>
<evidence type="ECO:0000313" key="9">
    <source>
        <dbReference type="Proteomes" id="UP001632038"/>
    </source>
</evidence>
<dbReference type="PANTHER" id="PTHR15710">
    <property type="entry name" value="E3 UBIQUITIN-PROTEIN LIGASE PRAJA"/>
    <property type="match status" value="1"/>
</dbReference>
<dbReference type="Pfam" id="PF13639">
    <property type="entry name" value="zf-RING_2"/>
    <property type="match status" value="1"/>
</dbReference>
<gene>
    <name evidence="8" type="ORF">CASFOL_012738</name>
</gene>
<keyword evidence="3" id="KW-0479">Metal-binding</keyword>
<evidence type="ECO:0000256" key="6">
    <source>
        <dbReference type="PROSITE-ProRule" id="PRU00175"/>
    </source>
</evidence>
<evidence type="ECO:0000313" key="8">
    <source>
        <dbReference type="EMBL" id="KAL3641923.1"/>
    </source>
</evidence>
<protein>
    <recommendedName>
        <fullName evidence="2">RING-type E3 ubiquitin transferase</fullName>
        <ecNumber evidence="2">2.3.2.27</ecNumber>
    </recommendedName>
</protein>
<dbReference type="GO" id="GO:0061630">
    <property type="term" value="F:ubiquitin protein ligase activity"/>
    <property type="evidence" value="ECO:0007669"/>
    <property type="project" value="UniProtKB-EC"/>
</dbReference>
<evidence type="ECO:0000259" key="7">
    <source>
        <dbReference type="PROSITE" id="PS50089"/>
    </source>
</evidence>
<evidence type="ECO:0000256" key="1">
    <source>
        <dbReference type="ARBA" id="ARBA00000900"/>
    </source>
</evidence>
<dbReference type="Proteomes" id="UP001632038">
    <property type="component" value="Unassembled WGS sequence"/>
</dbReference>
<dbReference type="InterPro" id="IPR011016">
    <property type="entry name" value="Znf_RING-CH"/>
</dbReference>
<dbReference type="InterPro" id="IPR001841">
    <property type="entry name" value="Znf_RING"/>
</dbReference>
<keyword evidence="4 6" id="KW-0863">Zinc-finger</keyword>
<dbReference type="Gene3D" id="3.30.40.10">
    <property type="entry name" value="Zinc/RING finger domain, C3HC4 (zinc finger)"/>
    <property type="match status" value="1"/>
</dbReference>
<dbReference type="PANTHER" id="PTHR15710:SF217">
    <property type="entry name" value="E3 UBIQUITIN-PROTEIN LIGASE RDUF2"/>
    <property type="match status" value="1"/>
</dbReference>
<name>A0ABD3DHY7_9LAMI</name>
<keyword evidence="9" id="KW-1185">Reference proteome</keyword>
<accession>A0ABD3DHY7</accession>
<evidence type="ECO:0000256" key="3">
    <source>
        <dbReference type="ARBA" id="ARBA00022723"/>
    </source>
</evidence>
<dbReference type="PROSITE" id="PS50089">
    <property type="entry name" value="ZF_RING_2"/>
    <property type="match status" value="1"/>
</dbReference>
<reference evidence="9" key="1">
    <citation type="journal article" date="2024" name="IScience">
        <title>Strigolactones Initiate the Formation of Haustorium-like Structures in Castilleja.</title>
        <authorList>
            <person name="Buerger M."/>
            <person name="Peterson D."/>
            <person name="Chory J."/>
        </authorList>
    </citation>
    <scope>NUCLEOTIDE SEQUENCE [LARGE SCALE GENOMIC DNA]</scope>
</reference>
<proteinExistence type="predicted"/>
<dbReference type="InterPro" id="IPR013083">
    <property type="entry name" value="Znf_RING/FYVE/PHD"/>
</dbReference>
<feature type="domain" description="RING-type" evidence="7">
    <location>
        <begin position="157"/>
        <end position="196"/>
    </location>
</feature>
<comment type="caution">
    <text evidence="8">The sequence shown here is derived from an EMBL/GenBank/DDBJ whole genome shotgun (WGS) entry which is preliminary data.</text>
</comment>
<dbReference type="EC" id="2.3.2.27" evidence="2"/>
<organism evidence="8 9">
    <name type="scientific">Castilleja foliolosa</name>
    <dbReference type="NCBI Taxonomy" id="1961234"/>
    <lineage>
        <taxon>Eukaryota</taxon>
        <taxon>Viridiplantae</taxon>
        <taxon>Streptophyta</taxon>
        <taxon>Embryophyta</taxon>
        <taxon>Tracheophyta</taxon>
        <taxon>Spermatophyta</taxon>
        <taxon>Magnoliopsida</taxon>
        <taxon>eudicotyledons</taxon>
        <taxon>Gunneridae</taxon>
        <taxon>Pentapetalae</taxon>
        <taxon>asterids</taxon>
        <taxon>lamiids</taxon>
        <taxon>Lamiales</taxon>
        <taxon>Orobanchaceae</taxon>
        <taxon>Pedicularideae</taxon>
        <taxon>Castillejinae</taxon>
        <taxon>Castilleja</taxon>
    </lineage>
</organism>
<comment type="catalytic activity">
    <reaction evidence="1">
        <text>S-ubiquitinyl-[E2 ubiquitin-conjugating enzyme]-L-cysteine + [acceptor protein]-L-lysine = [E2 ubiquitin-conjugating enzyme]-L-cysteine + N(6)-ubiquitinyl-[acceptor protein]-L-lysine.</text>
        <dbReference type="EC" id="2.3.2.27"/>
    </reaction>
</comment>
<dbReference type="GO" id="GO:0008270">
    <property type="term" value="F:zinc ion binding"/>
    <property type="evidence" value="ECO:0007669"/>
    <property type="project" value="UniProtKB-KW"/>
</dbReference>
<dbReference type="SMART" id="SM00744">
    <property type="entry name" value="RINGv"/>
    <property type="match status" value="1"/>
</dbReference>
<dbReference type="EMBL" id="JAVIJP010000016">
    <property type="protein sequence ID" value="KAL3641923.1"/>
    <property type="molecule type" value="Genomic_DNA"/>
</dbReference>
<keyword evidence="5" id="KW-0862">Zinc</keyword>
<sequence length="201" mass="23999">MENRLLIDYYEAKMSLKRTHDISPNDCRYKVYVKFYCEPSLTNHIIRPHSREPLIQRTNQPHIETVDFNFDYDDDEKAGRERIDRELREWPLHPKGRRWLIDCAMKDVQELFECMPPHHNTLILKFWVRANDVRVHYEQEEEDVWMVPADHESPIDCSICLDEISSGAEGLTCGHVFHEDCINKWLKTSHSCPVCRYQMHA</sequence>
<dbReference type="SUPFAM" id="SSF57850">
    <property type="entry name" value="RING/U-box"/>
    <property type="match status" value="1"/>
</dbReference>
<evidence type="ECO:0000256" key="2">
    <source>
        <dbReference type="ARBA" id="ARBA00012483"/>
    </source>
</evidence>
<dbReference type="AlphaFoldDB" id="A0ABD3DHY7"/>
<dbReference type="SMART" id="SM00184">
    <property type="entry name" value="RING"/>
    <property type="match status" value="1"/>
</dbReference>